<evidence type="ECO:0000313" key="1">
    <source>
        <dbReference type="EMBL" id="SPL63715.1"/>
    </source>
</evidence>
<dbReference type="AlphaFoldDB" id="A0A2P9HHW0"/>
<protein>
    <submittedName>
        <fullName evidence="1">Uncharacterized protein</fullName>
    </submittedName>
</protein>
<dbReference type="EMBL" id="OOFM01000004">
    <property type="protein sequence ID" value="SPL63715.1"/>
    <property type="molecule type" value="Genomic_DNA"/>
</dbReference>
<gene>
    <name evidence="1" type="ORF">OHAE_3647</name>
</gene>
<evidence type="ECO:0000313" key="2">
    <source>
        <dbReference type="Proteomes" id="UP000246073"/>
    </source>
</evidence>
<proteinExistence type="predicted"/>
<accession>A0A2P9HHW0</accession>
<name>A0A2P9HHW0_9HYPH</name>
<sequence length="38" mass="4198">MPMLTSFGLTVRRSNGRLLTACFAITEEVDDGRHEVSS</sequence>
<organism evidence="1 2">
    <name type="scientific">Ochrobactrum soli</name>
    <dbReference type="NCBI Taxonomy" id="2448455"/>
    <lineage>
        <taxon>Bacteria</taxon>
        <taxon>Pseudomonadati</taxon>
        <taxon>Pseudomonadota</taxon>
        <taxon>Alphaproteobacteria</taxon>
        <taxon>Hyphomicrobiales</taxon>
        <taxon>Brucellaceae</taxon>
        <taxon>Brucella/Ochrobactrum group</taxon>
        <taxon>Ochrobactrum</taxon>
    </lineage>
</organism>
<dbReference type="Proteomes" id="UP000246073">
    <property type="component" value="Unassembled WGS sequence"/>
</dbReference>
<reference evidence="2" key="1">
    <citation type="submission" date="2017-12" db="EMBL/GenBank/DDBJ databases">
        <authorList>
            <person name="Diaz M."/>
        </authorList>
    </citation>
    <scope>NUCLEOTIDE SEQUENCE [LARGE SCALE GENOMIC DNA]</scope>
    <source>
        <strain evidence="2">FI11154</strain>
    </source>
</reference>